<feature type="non-terminal residue" evidence="1">
    <location>
        <position position="207"/>
    </location>
</feature>
<dbReference type="AlphaFoldDB" id="A0A392NRM3"/>
<reference evidence="1 2" key="1">
    <citation type="journal article" date="2018" name="Front. Plant Sci.">
        <title>Red Clover (Trifolium pratense) and Zigzag Clover (T. medium) - A Picture of Genomic Similarities and Differences.</title>
        <authorList>
            <person name="Dluhosova J."/>
            <person name="Istvanek J."/>
            <person name="Nedelnik J."/>
            <person name="Repkova J."/>
        </authorList>
    </citation>
    <scope>NUCLEOTIDE SEQUENCE [LARGE SCALE GENOMIC DNA]</scope>
    <source>
        <strain evidence="2">cv. 10/8</strain>
        <tissue evidence="1">Leaf</tissue>
    </source>
</reference>
<keyword evidence="2" id="KW-1185">Reference proteome</keyword>
<dbReference type="Proteomes" id="UP000265520">
    <property type="component" value="Unassembled WGS sequence"/>
</dbReference>
<dbReference type="EMBL" id="LXQA010047149">
    <property type="protein sequence ID" value="MCI01799.1"/>
    <property type="molecule type" value="Genomic_DNA"/>
</dbReference>
<evidence type="ECO:0000313" key="2">
    <source>
        <dbReference type="Proteomes" id="UP000265520"/>
    </source>
</evidence>
<sequence>MVNKERNKVMYVEAGKDFVDVLFSFLTLPLGTIARLVAEESNIEAVRFGSISSIYQSVTNLDEQCLWTNTCKEMLLKPRNSMVAYCRKMKLNIDNTEPMKHFVCGKWECVRKESGSLLSLFKNQKCSCGKVLNRELSLPPECLSFESGFVKETASFVISDDLYVMPNVFGTFVVDILKLSLVSKTPLTDFIFKKKYSELVIGQKVPM</sequence>
<accession>A0A392NRM3</accession>
<dbReference type="PANTHER" id="PTHR33103">
    <property type="entry name" value="OS01G0153900 PROTEIN"/>
    <property type="match status" value="1"/>
</dbReference>
<organism evidence="1 2">
    <name type="scientific">Trifolium medium</name>
    <dbReference type="NCBI Taxonomy" id="97028"/>
    <lineage>
        <taxon>Eukaryota</taxon>
        <taxon>Viridiplantae</taxon>
        <taxon>Streptophyta</taxon>
        <taxon>Embryophyta</taxon>
        <taxon>Tracheophyta</taxon>
        <taxon>Spermatophyta</taxon>
        <taxon>Magnoliopsida</taxon>
        <taxon>eudicotyledons</taxon>
        <taxon>Gunneridae</taxon>
        <taxon>Pentapetalae</taxon>
        <taxon>rosids</taxon>
        <taxon>fabids</taxon>
        <taxon>Fabales</taxon>
        <taxon>Fabaceae</taxon>
        <taxon>Papilionoideae</taxon>
        <taxon>50 kb inversion clade</taxon>
        <taxon>NPAAA clade</taxon>
        <taxon>Hologalegina</taxon>
        <taxon>IRL clade</taxon>
        <taxon>Trifolieae</taxon>
        <taxon>Trifolium</taxon>
    </lineage>
</organism>
<comment type="caution">
    <text evidence="1">The sequence shown here is derived from an EMBL/GenBank/DDBJ whole genome shotgun (WGS) entry which is preliminary data.</text>
</comment>
<evidence type="ECO:0000313" key="1">
    <source>
        <dbReference type="EMBL" id="MCI01799.1"/>
    </source>
</evidence>
<dbReference type="InterPro" id="IPR007750">
    <property type="entry name" value="DUF674"/>
</dbReference>
<dbReference type="Pfam" id="PF05056">
    <property type="entry name" value="DUF674"/>
    <property type="match status" value="1"/>
</dbReference>
<protein>
    <submittedName>
        <fullName evidence="1">Tyrosine/dopa decarboxylase</fullName>
    </submittedName>
</protein>
<proteinExistence type="predicted"/>
<dbReference type="PANTHER" id="PTHR33103:SF27">
    <property type="entry name" value="OS04G0594700 PROTEIN"/>
    <property type="match status" value="1"/>
</dbReference>
<name>A0A392NRM3_9FABA</name>